<accession>A0A433D6G0</accession>
<evidence type="ECO:0000313" key="2">
    <source>
        <dbReference type="Proteomes" id="UP000268093"/>
    </source>
</evidence>
<name>A0A433D6G0_9FUNG</name>
<keyword evidence="2" id="KW-1185">Reference proteome</keyword>
<sequence length="153" mass="16739">MQISTISESSPRRSKQAHVTFVIELDISFSGIPRPNFAATNAKGYPVAFDASADDLDNRALTSMIQIQRILDVAFADDAQVPDNVHGGGTKHVVVFIRQGLRWSDNNGVAGVDAEWVKVLHVAHGDTVVHAVADDLVLNFLPAFHRLLDQDLR</sequence>
<proteinExistence type="predicted"/>
<dbReference type="OrthoDB" id="10408458at2759"/>
<dbReference type="EMBL" id="RBNI01005903">
    <property type="protein sequence ID" value="RUP46404.1"/>
    <property type="molecule type" value="Genomic_DNA"/>
</dbReference>
<protein>
    <submittedName>
        <fullName evidence="1">Uncharacterized protein</fullName>
    </submittedName>
</protein>
<organism evidence="1 2">
    <name type="scientific">Jimgerdemannia flammicorona</name>
    <dbReference type="NCBI Taxonomy" id="994334"/>
    <lineage>
        <taxon>Eukaryota</taxon>
        <taxon>Fungi</taxon>
        <taxon>Fungi incertae sedis</taxon>
        <taxon>Mucoromycota</taxon>
        <taxon>Mucoromycotina</taxon>
        <taxon>Endogonomycetes</taxon>
        <taxon>Endogonales</taxon>
        <taxon>Endogonaceae</taxon>
        <taxon>Jimgerdemannia</taxon>
    </lineage>
</organism>
<gene>
    <name evidence="1" type="ORF">BC936DRAFT_147001</name>
</gene>
<evidence type="ECO:0000313" key="1">
    <source>
        <dbReference type="EMBL" id="RUP46404.1"/>
    </source>
</evidence>
<reference evidence="1 2" key="1">
    <citation type="journal article" date="2018" name="New Phytol.">
        <title>Phylogenomics of Endogonaceae and evolution of mycorrhizas within Mucoromycota.</title>
        <authorList>
            <person name="Chang Y."/>
            <person name="Desiro A."/>
            <person name="Na H."/>
            <person name="Sandor L."/>
            <person name="Lipzen A."/>
            <person name="Clum A."/>
            <person name="Barry K."/>
            <person name="Grigoriev I.V."/>
            <person name="Martin F.M."/>
            <person name="Stajich J.E."/>
            <person name="Smith M.E."/>
            <person name="Bonito G."/>
            <person name="Spatafora J.W."/>
        </authorList>
    </citation>
    <scope>NUCLEOTIDE SEQUENCE [LARGE SCALE GENOMIC DNA]</scope>
    <source>
        <strain evidence="1 2">GMNB39</strain>
    </source>
</reference>
<comment type="caution">
    <text evidence="1">The sequence shown here is derived from an EMBL/GenBank/DDBJ whole genome shotgun (WGS) entry which is preliminary data.</text>
</comment>
<dbReference type="Proteomes" id="UP000268093">
    <property type="component" value="Unassembled WGS sequence"/>
</dbReference>